<organism evidence="8 9">
    <name type="scientific">Durusdinium trenchii</name>
    <dbReference type="NCBI Taxonomy" id="1381693"/>
    <lineage>
        <taxon>Eukaryota</taxon>
        <taxon>Sar</taxon>
        <taxon>Alveolata</taxon>
        <taxon>Dinophyceae</taxon>
        <taxon>Suessiales</taxon>
        <taxon>Symbiodiniaceae</taxon>
        <taxon>Durusdinium</taxon>
    </lineage>
</organism>
<dbReference type="Gene3D" id="3.40.50.300">
    <property type="entry name" value="P-loop containing nucleotide triphosphate hydrolases"/>
    <property type="match status" value="2"/>
</dbReference>
<feature type="domain" description="Helicase ATP-binding" evidence="6">
    <location>
        <begin position="311"/>
        <end position="466"/>
    </location>
</feature>
<evidence type="ECO:0000256" key="2">
    <source>
        <dbReference type="ARBA" id="ARBA00022801"/>
    </source>
</evidence>
<gene>
    <name evidence="8" type="ORF">CCMP2556_LOCUS34184</name>
</gene>
<dbReference type="Pfam" id="PF12029">
    <property type="entry name" value="DUF3516"/>
    <property type="match status" value="1"/>
</dbReference>
<evidence type="ECO:0000313" key="8">
    <source>
        <dbReference type="EMBL" id="CAK9069508.1"/>
    </source>
</evidence>
<feature type="compositionally biased region" description="Basic and acidic residues" evidence="5">
    <location>
        <begin position="681"/>
        <end position="691"/>
    </location>
</feature>
<dbReference type="InterPro" id="IPR001650">
    <property type="entry name" value="Helicase_C-like"/>
</dbReference>
<keyword evidence="1" id="KW-0547">Nucleotide-binding</keyword>
<dbReference type="InterPro" id="IPR021904">
    <property type="entry name" value="DUF3516"/>
</dbReference>
<feature type="domain" description="Helicase C-terminal" evidence="7">
    <location>
        <begin position="486"/>
        <end position="677"/>
    </location>
</feature>
<dbReference type="SMART" id="SM00487">
    <property type="entry name" value="DEXDc"/>
    <property type="match status" value="1"/>
</dbReference>
<dbReference type="PANTHER" id="PTHR12131:SF1">
    <property type="entry name" value="ATP-DEPENDENT RNA HELICASE SUPV3L1, MITOCHONDRIAL-RELATED"/>
    <property type="match status" value="1"/>
</dbReference>
<evidence type="ECO:0000313" key="9">
    <source>
        <dbReference type="Proteomes" id="UP001642484"/>
    </source>
</evidence>
<dbReference type="PANTHER" id="PTHR12131">
    <property type="entry name" value="ATP-DEPENDENT RNA AND DNA HELICASE"/>
    <property type="match status" value="1"/>
</dbReference>
<keyword evidence="4" id="KW-0067">ATP-binding</keyword>
<dbReference type="SMART" id="SM00490">
    <property type="entry name" value="HELICc"/>
    <property type="match status" value="1"/>
</dbReference>
<protein>
    <recommendedName>
        <fullName evidence="10">RNA helicase</fullName>
    </recommendedName>
</protein>
<evidence type="ECO:0008006" key="10">
    <source>
        <dbReference type="Google" id="ProtNLM"/>
    </source>
</evidence>
<sequence length="888" mass="100074">MLPDGLPTGVHVVMLMTRRKHIEHADSWLGVRSACERLLMERQMALKGEMQMYLCCLLPRFWPLRWFWRYRMCSWARLLEEEEQTQVHILSCTKWSSFFQKMQIHNDGRAHTMVIRNDGEILWVGHDRFQEQFHEREMVNVVNEECQSREDAKLLEGGVTGAIEASEELTVAAGDGRVDAGQKGADRDWIRSLRAELAALARTVRADGRDAEQMETTEAPVCDSGLFLAVLVALPRSRAKLYTRRPELRSTVAAVAEVVEVAEDSTVEEEPWLQSYLKQANSKPPAEIRQLFLEAVRERGLELYDAQREAIEQIFDDVHVVLNTPTGSGKSLVAMAMLFRAVAEEARAYYTCPVKALVSEKFFALCRDFGSELIGMATGDVSINSQASIICCTAEVLANVALRGANHDLQYAVMDEFHFFADKGRGYAWEVPLFRLPQVTFLLMSATMGRNEALNANLERFTGREVSVVTSTERPVPLDWSYLFKNVREAIFELVADGRAPIYVVSFTQDAAATLAQSLITKELAPSEEQKHTLSEAMKSTDFDTPYGPSLRALLLNGIGLHHAGLIPKYRLLVEQMAQSGLLTCICGTDTLGVGVNVPIRSVLFTQLCKYNGESTALLSARDFHQIAGRAGRKGFDEAGSVVAVAPAHEVYNQKHGLIEKLKEEIKEIRRRGRRRRRRRETAPRETEKPKQKASIWRRARTPGPNFVRWTQKTFEELTESSPAALESQFQLSQGHVLSVLQGAQERADGRATSVDGTSAWHGREELRELIELSVCSEEKKQHWQEQVESYISALGVAGLVELHGDEIRVDSTLQRDFLLMEDVSLFLVDVLPLFQWRYSTDPRRLARAILQVVEALCEGPVAVMRAQARHFSRLRYAAASHCVLRSL</sequence>
<proteinExistence type="predicted"/>
<dbReference type="PROSITE" id="PS51192">
    <property type="entry name" value="HELICASE_ATP_BIND_1"/>
    <property type="match status" value="1"/>
</dbReference>
<dbReference type="InterPro" id="IPR014001">
    <property type="entry name" value="Helicase_ATP-bd"/>
</dbReference>
<keyword evidence="3" id="KW-0347">Helicase</keyword>
<keyword evidence="2" id="KW-0378">Hydrolase</keyword>
<evidence type="ECO:0000256" key="5">
    <source>
        <dbReference type="SAM" id="MobiDB-lite"/>
    </source>
</evidence>
<feature type="region of interest" description="Disordered" evidence="5">
    <location>
        <begin position="670"/>
        <end position="697"/>
    </location>
</feature>
<evidence type="ECO:0000256" key="4">
    <source>
        <dbReference type="ARBA" id="ARBA00022840"/>
    </source>
</evidence>
<evidence type="ECO:0000259" key="6">
    <source>
        <dbReference type="PROSITE" id="PS51192"/>
    </source>
</evidence>
<dbReference type="InterPro" id="IPR011545">
    <property type="entry name" value="DEAD/DEAH_box_helicase_dom"/>
</dbReference>
<comment type="caution">
    <text evidence="8">The sequence shown here is derived from an EMBL/GenBank/DDBJ whole genome shotgun (WGS) entry which is preliminary data.</text>
</comment>
<dbReference type="Proteomes" id="UP001642484">
    <property type="component" value="Unassembled WGS sequence"/>
</dbReference>
<dbReference type="SUPFAM" id="SSF52540">
    <property type="entry name" value="P-loop containing nucleoside triphosphate hydrolases"/>
    <property type="match status" value="1"/>
</dbReference>
<dbReference type="InterPro" id="IPR050699">
    <property type="entry name" value="RNA-DNA_Helicase"/>
</dbReference>
<accession>A0ABP0P0D9</accession>
<dbReference type="EMBL" id="CAXAMN010022450">
    <property type="protein sequence ID" value="CAK9069508.1"/>
    <property type="molecule type" value="Genomic_DNA"/>
</dbReference>
<name>A0ABP0P0D9_9DINO</name>
<dbReference type="Pfam" id="PF00270">
    <property type="entry name" value="DEAD"/>
    <property type="match status" value="1"/>
</dbReference>
<dbReference type="PROSITE" id="PS51194">
    <property type="entry name" value="HELICASE_CTER"/>
    <property type="match status" value="1"/>
</dbReference>
<evidence type="ECO:0000259" key="7">
    <source>
        <dbReference type="PROSITE" id="PS51194"/>
    </source>
</evidence>
<evidence type="ECO:0000256" key="1">
    <source>
        <dbReference type="ARBA" id="ARBA00022741"/>
    </source>
</evidence>
<reference evidence="8 9" key="1">
    <citation type="submission" date="2024-02" db="EMBL/GenBank/DDBJ databases">
        <authorList>
            <person name="Chen Y."/>
            <person name="Shah S."/>
            <person name="Dougan E. K."/>
            <person name="Thang M."/>
            <person name="Chan C."/>
        </authorList>
    </citation>
    <scope>NUCLEOTIDE SEQUENCE [LARGE SCALE GENOMIC DNA]</scope>
</reference>
<evidence type="ECO:0000256" key="3">
    <source>
        <dbReference type="ARBA" id="ARBA00022806"/>
    </source>
</evidence>
<feature type="compositionally biased region" description="Basic residues" evidence="5">
    <location>
        <begin position="670"/>
        <end position="680"/>
    </location>
</feature>
<keyword evidence="9" id="KW-1185">Reference proteome</keyword>
<dbReference type="InterPro" id="IPR027417">
    <property type="entry name" value="P-loop_NTPase"/>
</dbReference>